<keyword evidence="2" id="KW-1185">Reference proteome</keyword>
<dbReference type="EMBL" id="JACEIK010001394">
    <property type="protein sequence ID" value="MCD7469031.1"/>
    <property type="molecule type" value="Genomic_DNA"/>
</dbReference>
<sequence>MHRRFAEIYRRSTALPSFPSICAQFTASQPVTYQRFTNWIGDSSVTNRLGAKASGSLCLIGDPSVVHGYASAFCW</sequence>
<comment type="caution">
    <text evidence="1">The sequence shown here is derived from an EMBL/GenBank/DDBJ whole genome shotgun (WGS) entry which is preliminary data.</text>
</comment>
<evidence type="ECO:0000313" key="1">
    <source>
        <dbReference type="EMBL" id="MCD7469031.1"/>
    </source>
</evidence>
<evidence type="ECO:0000313" key="2">
    <source>
        <dbReference type="Proteomes" id="UP000823775"/>
    </source>
</evidence>
<organism evidence="1 2">
    <name type="scientific">Datura stramonium</name>
    <name type="common">Jimsonweed</name>
    <name type="synonym">Common thornapple</name>
    <dbReference type="NCBI Taxonomy" id="4076"/>
    <lineage>
        <taxon>Eukaryota</taxon>
        <taxon>Viridiplantae</taxon>
        <taxon>Streptophyta</taxon>
        <taxon>Embryophyta</taxon>
        <taxon>Tracheophyta</taxon>
        <taxon>Spermatophyta</taxon>
        <taxon>Magnoliopsida</taxon>
        <taxon>eudicotyledons</taxon>
        <taxon>Gunneridae</taxon>
        <taxon>Pentapetalae</taxon>
        <taxon>asterids</taxon>
        <taxon>lamiids</taxon>
        <taxon>Solanales</taxon>
        <taxon>Solanaceae</taxon>
        <taxon>Solanoideae</taxon>
        <taxon>Datureae</taxon>
        <taxon>Datura</taxon>
    </lineage>
</organism>
<accession>A0ABS8TC70</accession>
<reference evidence="1 2" key="1">
    <citation type="journal article" date="2021" name="BMC Genomics">
        <title>Datura genome reveals duplications of psychoactive alkaloid biosynthetic genes and high mutation rate following tissue culture.</title>
        <authorList>
            <person name="Rajewski A."/>
            <person name="Carter-House D."/>
            <person name="Stajich J."/>
            <person name="Litt A."/>
        </authorList>
    </citation>
    <scope>NUCLEOTIDE SEQUENCE [LARGE SCALE GENOMIC DNA]</scope>
    <source>
        <strain evidence="1">AR-01</strain>
    </source>
</reference>
<gene>
    <name evidence="1" type="ORF">HAX54_007649</name>
</gene>
<dbReference type="Proteomes" id="UP000823775">
    <property type="component" value="Unassembled WGS sequence"/>
</dbReference>
<protein>
    <submittedName>
        <fullName evidence="1">Uncharacterized protein</fullName>
    </submittedName>
</protein>
<name>A0ABS8TC70_DATST</name>
<proteinExistence type="predicted"/>